<organism evidence="4 6">
    <name type="scientific">Methylacidiphilum kamchatkense Kam1</name>
    <dbReference type="NCBI Taxonomy" id="1202785"/>
    <lineage>
        <taxon>Bacteria</taxon>
        <taxon>Pseudomonadati</taxon>
        <taxon>Verrucomicrobiota</taxon>
        <taxon>Methylacidiphilae</taxon>
        <taxon>Methylacidiphilales</taxon>
        <taxon>Methylacidiphilaceae</taxon>
        <taxon>Methylacidiphilum (ex Ratnadevi et al. 2023)</taxon>
    </lineage>
</organism>
<dbReference type="SUPFAM" id="SSF64182">
    <property type="entry name" value="DHH phosphoesterases"/>
    <property type="match status" value="1"/>
</dbReference>
<dbReference type="EC" id="3.1.3.7" evidence="4"/>
<keyword evidence="4" id="KW-0378">Hydrolase</keyword>
<dbReference type="Proteomes" id="UP000315925">
    <property type="component" value="Chromosome"/>
</dbReference>
<dbReference type="EMBL" id="CP037899">
    <property type="protein sequence ID" value="QDQ41439.1"/>
    <property type="molecule type" value="Genomic_DNA"/>
</dbReference>
<dbReference type="InterPro" id="IPR001667">
    <property type="entry name" value="DDH_dom"/>
</dbReference>
<dbReference type="EMBL" id="JQNX01000010">
    <property type="protein sequence ID" value="KIE57823.1"/>
    <property type="molecule type" value="Genomic_DNA"/>
</dbReference>
<dbReference type="EC" id="3.1.13.3" evidence="4"/>
<accession>A0A0C1UPV8</accession>
<evidence type="ECO:0000259" key="1">
    <source>
        <dbReference type="Pfam" id="PF01368"/>
    </source>
</evidence>
<proteinExistence type="predicted"/>
<dbReference type="InterPro" id="IPR038763">
    <property type="entry name" value="DHH_sf"/>
</dbReference>
<reference evidence="6" key="3">
    <citation type="submission" date="2019-03" db="EMBL/GenBank/DDBJ databases">
        <title>Complete genome of Methylacidiphilum kamchatkense Kam1.</title>
        <authorList>
            <person name="Kruse T."/>
            <person name="Murarilal Ratnadevi C."/>
            <person name="Erikstad H.-A."/>
            <person name="Birkeland N.-K."/>
        </authorList>
    </citation>
    <scope>NUCLEOTIDE SEQUENCE [LARGE SCALE GENOMIC DNA]</scope>
    <source>
        <strain evidence="6">kam1</strain>
    </source>
</reference>
<dbReference type="Proteomes" id="UP000031594">
    <property type="component" value="Unassembled WGS sequence"/>
</dbReference>
<dbReference type="InterPro" id="IPR051319">
    <property type="entry name" value="Oligoribo/pAp-PDE_c-di-AMP_PDE"/>
</dbReference>
<name>A0A0C1UPV8_9BACT</name>
<dbReference type="RefSeq" id="WP_039722200.1">
    <property type="nucleotide sequence ID" value="NZ_CP037899.1"/>
</dbReference>
<evidence type="ECO:0000313" key="4">
    <source>
        <dbReference type="EMBL" id="QDQ41439.1"/>
    </source>
</evidence>
<dbReference type="GO" id="GO:0008441">
    <property type="term" value="F:3'(2'),5'-bisphosphate nucleotidase activity"/>
    <property type="evidence" value="ECO:0007669"/>
    <property type="project" value="UniProtKB-EC"/>
</dbReference>
<dbReference type="STRING" id="1202785.A946_10905"/>
<keyword evidence="5" id="KW-1185">Reference proteome</keyword>
<evidence type="ECO:0000259" key="2">
    <source>
        <dbReference type="Pfam" id="PF02272"/>
    </source>
</evidence>
<dbReference type="Gene3D" id="3.10.310.30">
    <property type="match status" value="1"/>
</dbReference>
<feature type="domain" description="DDH" evidence="1">
    <location>
        <begin position="24"/>
        <end position="163"/>
    </location>
</feature>
<evidence type="ECO:0000313" key="6">
    <source>
        <dbReference type="Proteomes" id="UP000315925"/>
    </source>
</evidence>
<dbReference type="PANTHER" id="PTHR47618:SF1">
    <property type="entry name" value="BIFUNCTIONAL OLIGORIBONUCLEASE AND PAP PHOSPHATASE NRNA"/>
    <property type="match status" value="1"/>
</dbReference>
<evidence type="ECO:0000313" key="3">
    <source>
        <dbReference type="EMBL" id="KIE57823.1"/>
    </source>
</evidence>
<dbReference type="Pfam" id="PF01368">
    <property type="entry name" value="DHH"/>
    <property type="match status" value="1"/>
</dbReference>
<dbReference type="Gene3D" id="3.90.1640.10">
    <property type="entry name" value="inorganic pyrophosphatase (n-terminal core)"/>
    <property type="match status" value="1"/>
</dbReference>
<feature type="domain" description="DHHA1" evidence="2">
    <location>
        <begin position="237"/>
        <end position="324"/>
    </location>
</feature>
<gene>
    <name evidence="3" type="ORF">A946_10905</name>
    <name evidence="4" type="ORF">kam1_183</name>
</gene>
<dbReference type="AlphaFoldDB" id="A0A0C1UPV8"/>
<evidence type="ECO:0000313" key="5">
    <source>
        <dbReference type="Proteomes" id="UP000031594"/>
    </source>
</evidence>
<protein>
    <submittedName>
        <fullName evidence="3">Exopolyphosphatase</fullName>
    </submittedName>
    <submittedName>
        <fullName evidence="4">Phosphoesterase RecJ-like protein</fullName>
        <ecNumber evidence="4">3.1.13.3</ecNumber>
        <ecNumber evidence="4">3.1.3.7</ecNumber>
    </submittedName>
</protein>
<dbReference type="OrthoDB" id="9803668at2"/>
<dbReference type="InterPro" id="IPR003156">
    <property type="entry name" value="DHHA1_dom"/>
</dbReference>
<reference evidence="4" key="2">
    <citation type="journal article" date="2019" name="BMC Genomics">
        <title>Complete genome sequence analysis of the thermoacidophilic verrucomicrobial methanotroph 'Candidatus Methylacidiphilum kamchatkense' strain Kam1 and comparison with its closest relatives.</title>
        <authorList>
            <person name="Kruse T."/>
            <person name="Ratnadevi C.M."/>
            <person name="Erikstad H.A."/>
            <person name="Birkeland N.K."/>
        </authorList>
    </citation>
    <scope>NUCLEOTIDE SEQUENCE</scope>
    <source>
        <strain evidence="4">Kam1</strain>
    </source>
</reference>
<reference evidence="3 5" key="1">
    <citation type="submission" date="2014-08" db="EMBL/GenBank/DDBJ databases">
        <title>Methylacidiphilum kamchatkense strain Kam1 draft genome sequence.</title>
        <authorList>
            <person name="Birkeland N.-K."/>
            <person name="Erikstad H.A."/>
        </authorList>
    </citation>
    <scope>NUCLEOTIDE SEQUENCE [LARGE SCALE GENOMIC DNA]</scope>
    <source>
        <strain evidence="3 5">Kam1</strain>
    </source>
</reference>
<sequence>MNINLDNNSDLSSLRTFFNENNSFVIVSHCRPDGDAYGSAIGLGLVLKNLGKKVDVYIEEGLLEHFAFLPGASILKTPTEVAPEPQTKIITVDCSNIKRPGPFFESWNRQVDLNFDHHIDNTRFATINVVEPQASSSCEVIFRCIEKLSLPCPKEAASNFYVGLLTDTNAFCFRSIPPETFELAAKLIRLGADPEFLSVCSFRNYPLSRFLLLREVLNQTHFVEDAKIAYYILTADMYLKTGSNQGEAENFLYYLLMVKSVVVAFMLEELSPNLIRLSLRSSKDFDVRRIASKFGGGGHIRAAGARIKLDLEQAKKTVLSEIKALLD</sequence>
<dbReference type="Pfam" id="PF02272">
    <property type="entry name" value="DHHA1"/>
    <property type="match status" value="1"/>
</dbReference>
<dbReference type="PANTHER" id="PTHR47618">
    <property type="entry name" value="BIFUNCTIONAL OLIGORIBONUCLEASE AND PAP PHOSPHATASE NRNA"/>
    <property type="match status" value="1"/>
</dbReference>
<dbReference type="GO" id="GO:0003676">
    <property type="term" value="F:nucleic acid binding"/>
    <property type="evidence" value="ECO:0007669"/>
    <property type="project" value="InterPro"/>
</dbReference>
<dbReference type="KEGG" id="mkc:kam1_183"/>